<proteinExistence type="predicted"/>
<feature type="binding site" evidence="2">
    <location>
        <position position="136"/>
    </location>
    <ligand>
        <name>ATP</name>
        <dbReference type="ChEBI" id="CHEBI:30616"/>
    </ligand>
</feature>
<dbReference type="Pfam" id="PF01171">
    <property type="entry name" value="ATP_bind_3"/>
    <property type="match status" value="1"/>
</dbReference>
<dbReference type="PIRSF" id="PIRSF004976">
    <property type="entry name" value="ATPase_YdaO"/>
    <property type="match status" value="1"/>
</dbReference>
<evidence type="ECO:0000259" key="3">
    <source>
        <dbReference type="Pfam" id="PF01171"/>
    </source>
</evidence>
<dbReference type="PANTHER" id="PTHR43686:SF1">
    <property type="entry name" value="AMINOTRAN_5 DOMAIN-CONTAINING PROTEIN"/>
    <property type="match status" value="1"/>
</dbReference>
<comment type="caution">
    <text evidence="4">The sequence shown here is derived from an EMBL/GenBank/DDBJ whole genome shotgun (WGS) entry which is preliminary data.</text>
</comment>
<evidence type="ECO:0000256" key="1">
    <source>
        <dbReference type="ARBA" id="ARBA00022679"/>
    </source>
</evidence>
<dbReference type="AlphaFoldDB" id="A0A0D1BPQ0"/>
<evidence type="ECO:0000313" key="5">
    <source>
        <dbReference type="Proteomes" id="UP000032250"/>
    </source>
</evidence>
<dbReference type="GO" id="GO:0005524">
    <property type="term" value="F:ATP binding"/>
    <property type="evidence" value="ECO:0007669"/>
    <property type="project" value="UniProtKB-KW"/>
</dbReference>
<feature type="binding site" evidence="2">
    <location>
        <position position="67"/>
    </location>
    <ligand>
        <name>ATP</name>
        <dbReference type="ChEBI" id="CHEBI:30616"/>
    </ligand>
</feature>
<dbReference type="HOGENOM" id="CLU_026481_5_2_9"/>
<feature type="domain" description="tRNA(Ile)-lysidine/2-thiocytidine synthase N-terminal" evidence="3">
    <location>
        <begin position="31"/>
        <end position="211"/>
    </location>
</feature>
<reference evidence="4 5" key="1">
    <citation type="submission" date="2014-06" db="EMBL/GenBank/DDBJ databases">
        <title>Genome characterization of distinct group I Clostridium botulinum lineages.</title>
        <authorList>
            <person name="Giordani F."/>
            <person name="Anselmo A."/>
            <person name="Fillo S."/>
            <person name="Palozzi A.M."/>
            <person name="Fortunato A."/>
            <person name="Gentile B."/>
            <person name="Ciammaruconi A."/>
            <person name="Anniballi F."/>
            <person name="De Medici D."/>
            <person name="Lista F."/>
        </authorList>
    </citation>
    <scope>NUCLEOTIDE SEQUENCE [LARGE SCALE GENOMIC DNA]</scope>
    <source>
        <strain evidence="4 5">B2 450</strain>
    </source>
</reference>
<dbReference type="EMBL" id="JXSU01000008">
    <property type="protein sequence ID" value="KIS22185.1"/>
    <property type="molecule type" value="Genomic_DNA"/>
</dbReference>
<feature type="binding site" evidence="2">
    <location>
        <position position="41"/>
    </location>
    <ligand>
        <name>ATP</name>
        <dbReference type="ChEBI" id="CHEBI:30616"/>
    </ligand>
</feature>
<dbReference type="InterPro" id="IPR035107">
    <property type="entry name" value="tRNA_thiolation_TtcA_Ctu1"/>
</dbReference>
<feature type="binding site" evidence="2">
    <location>
        <begin position="35"/>
        <end position="37"/>
    </location>
    <ligand>
        <name>ATP</name>
        <dbReference type="ChEBI" id="CHEBI:30616"/>
    </ligand>
</feature>
<dbReference type="PATRIC" id="fig|1379739.3.peg.3809"/>
<sequence>MIIFEKNYNKKFLKYVRRAIDDYNMISPRDKIAVAVSGGKDSIFLLFCLKLIQLTAIKDIEIVAIHVDLGLDMGLEPLKIFCKKNGIDLIIEKTNIANVVFNERKDKNPCSLCSKLRKGCLVRVSKSIGATKIALGHNCDDVIETLFMNVLKIGKFGSFSPHIDYKDKYVHIIRPLIYLREDLIKDLVEKYNLPVIKSTCPEDKKTTREEMKNLMFKLEEAYPEAIDRLMTSLCNIDMKNIWKQRDNHF</sequence>
<feature type="binding site" evidence="2">
    <location>
        <position position="141"/>
    </location>
    <ligand>
        <name>ATP</name>
        <dbReference type="ChEBI" id="CHEBI:30616"/>
    </ligand>
</feature>
<dbReference type="RefSeq" id="WP_003483270.1">
    <property type="nucleotide sequence ID" value="NZ_JXSU01000008.1"/>
</dbReference>
<organism evidence="4 5">
    <name type="scientific">Clostridium botulinum B2 450</name>
    <dbReference type="NCBI Taxonomy" id="1379739"/>
    <lineage>
        <taxon>Bacteria</taxon>
        <taxon>Bacillati</taxon>
        <taxon>Bacillota</taxon>
        <taxon>Clostridia</taxon>
        <taxon>Eubacteriales</taxon>
        <taxon>Clostridiaceae</taxon>
        <taxon>Clostridium</taxon>
    </lineage>
</organism>
<dbReference type="CDD" id="cd24138">
    <property type="entry name" value="TtcA-like"/>
    <property type="match status" value="1"/>
</dbReference>
<dbReference type="GO" id="GO:0008033">
    <property type="term" value="P:tRNA processing"/>
    <property type="evidence" value="ECO:0007669"/>
    <property type="project" value="InterPro"/>
</dbReference>
<dbReference type="Gene3D" id="3.40.50.620">
    <property type="entry name" value="HUPs"/>
    <property type="match status" value="1"/>
</dbReference>
<evidence type="ECO:0000313" key="4">
    <source>
        <dbReference type="EMBL" id="KIS22185.1"/>
    </source>
</evidence>
<dbReference type="SUPFAM" id="SSF52402">
    <property type="entry name" value="Adenine nucleotide alpha hydrolases-like"/>
    <property type="match status" value="1"/>
</dbReference>
<dbReference type="PANTHER" id="PTHR43686">
    <property type="entry name" value="SULFURTRANSFERASE-RELATED"/>
    <property type="match status" value="1"/>
</dbReference>
<dbReference type="InterPro" id="IPR011063">
    <property type="entry name" value="TilS/TtcA_N"/>
</dbReference>
<dbReference type="GO" id="GO:0016740">
    <property type="term" value="F:transferase activity"/>
    <property type="evidence" value="ECO:0007669"/>
    <property type="project" value="UniProtKB-KW"/>
</dbReference>
<protein>
    <submittedName>
        <fullName evidence="4">Potassium ABC transporter ATPase</fullName>
    </submittedName>
</protein>
<dbReference type="OrthoDB" id="9801054at2"/>
<dbReference type="Proteomes" id="UP000032250">
    <property type="component" value="Unassembled WGS sequence"/>
</dbReference>
<keyword evidence="2" id="KW-0067">ATP-binding</keyword>
<dbReference type="InterPro" id="IPR014729">
    <property type="entry name" value="Rossmann-like_a/b/a_fold"/>
</dbReference>
<accession>A0A0D1BPQ0</accession>
<keyword evidence="2" id="KW-0547">Nucleotide-binding</keyword>
<keyword evidence="1" id="KW-0808">Transferase</keyword>
<evidence type="ECO:0000256" key="2">
    <source>
        <dbReference type="PIRSR" id="PIRSR004976-51"/>
    </source>
</evidence>
<name>A0A0D1BPQ0_CLOBO</name>
<gene>
    <name evidence="4" type="ORF">N495_17145</name>
</gene>